<dbReference type="SUPFAM" id="SSF52738">
    <property type="entry name" value="Methylesterase CheB, C-terminal domain"/>
    <property type="match status" value="1"/>
</dbReference>
<dbReference type="PANTHER" id="PTHR42872:SF3">
    <property type="entry name" value="PROTEIN-GLUTAMATE METHYLESTERASE_PROTEIN-GLUTAMINE GLUTAMINASE 1"/>
    <property type="match status" value="1"/>
</dbReference>
<accession>A0A1M5II10</accession>
<feature type="active site" evidence="3 4">
    <location>
        <position position="202"/>
    </location>
</feature>
<evidence type="ECO:0000256" key="4">
    <source>
        <dbReference type="PROSITE-ProRule" id="PRU00050"/>
    </source>
</evidence>
<comment type="catalytic activity">
    <reaction evidence="3">
        <text>L-glutaminyl-[protein] + H2O = L-glutamyl-[protein] + NH4(+)</text>
        <dbReference type="Rhea" id="RHEA:16441"/>
        <dbReference type="Rhea" id="RHEA-COMP:10207"/>
        <dbReference type="Rhea" id="RHEA-COMP:10208"/>
        <dbReference type="ChEBI" id="CHEBI:15377"/>
        <dbReference type="ChEBI" id="CHEBI:28938"/>
        <dbReference type="ChEBI" id="CHEBI:29973"/>
        <dbReference type="ChEBI" id="CHEBI:30011"/>
        <dbReference type="EC" id="3.5.1.44"/>
    </reaction>
</comment>
<keyword evidence="1 3" id="KW-0378">Hydrolase</keyword>
<comment type="subcellular location">
    <subcellularLocation>
        <location evidence="3">Cytoplasm</location>
    </subcellularLocation>
</comment>
<dbReference type="SMART" id="SM00448">
    <property type="entry name" value="REC"/>
    <property type="match status" value="1"/>
</dbReference>
<feature type="active site" evidence="3 4">
    <location>
        <position position="327"/>
    </location>
</feature>
<evidence type="ECO:0000256" key="1">
    <source>
        <dbReference type="ARBA" id="ARBA00022801"/>
    </source>
</evidence>
<comment type="domain">
    <text evidence="3">Contains a C-terminal catalytic domain, and an N-terminal region which modulates catalytic activity.</text>
</comment>
<dbReference type="InterPro" id="IPR008248">
    <property type="entry name" value="CheB-like"/>
</dbReference>
<feature type="domain" description="Response regulatory" evidence="7">
    <location>
        <begin position="8"/>
        <end position="126"/>
    </location>
</feature>
<dbReference type="Proteomes" id="UP000186132">
    <property type="component" value="Unassembled WGS sequence"/>
</dbReference>
<dbReference type="GO" id="GO:0050568">
    <property type="term" value="F:protein-glutamine glutaminase activity"/>
    <property type="evidence" value="ECO:0007669"/>
    <property type="project" value="UniProtKB-UniRule"/>
</dbReference>
<dbReference type="EC" id="3.5.1.44" evidence="3"/>
<dbReference type="GO" id="GO:0000156">
    <property type="term" value="F:phosphorelay response regulator activity"/>
    <property type="evidence" value="ECO:0007669"/>
    <property type="project" value="InterPro"/>
</dbReference>
<reference evidence="9 10" key="1">
    <citation type="submission" date="2016-11" db="EMBL/GenBank/DDBJ databases">
        <authorList>
            <person name="Jaros S."/>
            <person name="Januszkiewicz K."/>
            <person name="Wedrychowicz H."/>
        </authorList>
    </citation>
    <scope>NUCLEOTIDE SEQUENCE [LARGE SCALE GENOMIC DNA]</scope>
    <source>
        <strain evidence="9 10">DSM 45627</strain>
    </source>
</reference>
<dbReference type="CDD" id="cd16432">
    <property type="entry name" value="CheB_Rec"/>
    <property type="match status" value="1"/>
</dbReference>
<gene>
    <name evidence="3" type="primary">cheB</name>
    <name evidence="9" type="ORF">SAMN05443575_1903</name>
</gene>
<evidence type="ECO:0000256" key="3">
    <source>
        <dbReference type="HAMAP-Rule" id="MF_00099"/>
    </source>
</evidence>
<dbReference type="SUPFAM" id="SSF52172">
    <property type="entry name" value="CheY-like"/>
    <property type="match status" value="1"/>
</dbReference>
<dbReference type="NCBIfam" id="NF001965">
    <property type="entry name" value="PRK00742.1"/>
    <property type="match status" value="1"/>
</dbReference>
<feature type="region of interest" description="Disordered" evidence="6">
    <location>
        <begin position="140"/>
        <end position="191"/>
    </location>
</feature>
<evidence type="ECO:0000259" key="7">
    <source>
        <dbReference type="PROSITE" id="PS50110"/>
    </source>
</evidence>
<keyword evidence="3 4" id="KW-0145">Chemotaxis</keyword>
<evidence type="ECO:0000256" key="5">
    <source>
        <dbReference type="PROSITE-ProRule" id="PRU00169"/>
    </source>
</evidence>
<proteinExistence type="inferred from homology"/>
<feature type="domain" description="CheB-type methylesterase" evidence="8">
    <location>
        <begin position="190"/>
        <end position="385"/>
    </location>
</feature>
<organism evidence="9 10">
    <name type="scientific">Jatrophihabitans endophyticus</name>
    <dbReference type="NCBI Taxonomy" id="1206085"/>
    <lineage>
        <taxon>Bacteria</taxon>
        <taxon>Bacillati</taxon>
        <taxon>Actinomycetota</taxon>
        <taxon>Actinomycetes</taxon>
        <taxon>Jatrophihabitantales</taxon>
        <taxon>Jatrophihabitantaceae</taxon>
        <taxon>Jatrophihabitans</taxon>
    </lineage>
</organism>
<name>A0A1M5II10_9ACTN</name>
<dbReference type="InterPro" id="IPR001789">
    <property type="entry name" value="Sig_transdc_resp-reg_receiver"/>
</dbReference>
<dbReference type="PROSITE" id="PS50110">
    <property type="entry name" value="RESPONSE_REGULATORY"/>
    <property type="match status" value="1"/>
</dbReference>
<dbReference type="Pfam" id="PF01339">
    <property type="entry name" value="CheB_methylest"/>
    <property type="match status" value="1"/>
</dbReference>
<evidence type="ECO:0000313" key="9">
    <source>
        <dbReference type="EMBL" id="SHG28004.1"/>
    </source>
</evidence>
<dbReference type="GO" id="GO:0005737">
    <property type="term" value="C:cytoplasm"/>
    <property type="evidence" value="ECO:0007669"/>
    <property type="project" value="UniProtKB-SubCell"/>
</dbReference>
<dbReference type="GO" id="GO:0008984">
    <property type="term" value="F:protein-glutamate methylesterase activity"/>
    <property type="evidence" value="ECO:0007669"/>
    <property type="project" value="UniProtKB-UniRule"/>
</dbReference>
<keyword evidence="3" id="KW-0963">Cytoplasm</keyword>
<sequence>MTASRRIRVLVVDDSIVVRKIVTDVLSQDPHIDVVGTAVNGRVGLTKIAQLEPDLVTLDVEMPEMDGLSALKAIREKWARLPVIMFSTLTEPGAAVALEALSLGASDYVTKPANVGSVSESMASVRDQLIPRVHALAGRAAGITRGTTPPPPPRGVAPRPATGSPVASAPRTIGRQVGHVAAAPRSGPRATSAPKILAIGCSTGGPQALTGVLQALPGSFPLPIVVVQHMPPVFTAQFAARLDRTCQLTVVEAKGGESLRPGTVYIAPGDYHMELAAAGAKAPPVTTLNQGPPVCFCRPAVDVLFQSVAAQYGAGTLAVVLTGMGHDGRTGAGRIRDVGGSVLVQDEQSSVVWGMPGAIAAAGLADEILPLDSIAGAIRTRVSASPTLAGAR</sequence>
<comment type="PTM">
    <text evidence="3">Phosphorylated by CheA. Phosphorylation of the N-terminal regulatory domain activates the methylesterase activity.</text>
</comment>
<dbReference type="InterPro" id="IPR035909">
    <property type="entry name" value="CheB_C"/>
</dbReference>
<dbReference type="Gene3D" id="3.40.50.180">
    <property type="entry name" value="Methylesterase CheB, C-terminal domain"/>
    <property type="match status" value="1"/>
</dbReference>
<dbReference type="CDD" id="cd17541">
    <property type="entry name" value="REC_CheB-like"/>
    <property type="match status" value="1"/>
</dbReference>
<comment type="function">
    <text evidence="3">Involved in chemotaxis. Part of a chemotaxis signal transduction system that modulates chemotaxis in response to various stimuli. Catalyzes the demethylation of specific methylglutamate residues introduced into the chemoreceptors (methyl-accepting chemotaxis proteins or MCP) by CheR. Also mediates the irreversible deamidation of specific glutamine residues to glutamic acid.</text>
</comment>
<feature type="modified residue" description="4-aspartylphosphate" evidence="3 5">
    <location>
        <position position="59"/>
    </location>
</feature>
<dbReference type="InterPro" id="IPR000673">
    <property type="entry name" value="Sig_transdc_resp-reg_Me-estase"/>
</dbReference>
<evidence type="ECO:0000313" key="10">
    <source>
        <dbReference type="Proteomes" id="UP000186132"/>
    </source>
</evidence>
<dbReference type="EMBL" id="FQVU01000002">
    <property type="protein sequence ID" value="SHG28004.1"/>
    <property type="molecule type" value="Genomic_DNA"/>
</dbReference>
<dbReference type="Gene3D" id="3.40.50.2300">
    <property type="match status" value="1"/>
</dbReference>
<dbReference type="AlphaFoldDB" id="A0A1M5II10"/>
<evidence type="ECO:0000259" key="8">
    <source>
        <dbReference type="PROSITE" id="PS50122"/>
    </source>
</evidence>
<dbReference type="Pfam" id="PF00072">
    <property type="entry name" value="Response_reg"/>
    <property type="match status" value="1"/>
</dbReference>
<evidence type="ECO:0000256" key="6">
    <source>
        <dbReference type="SAM" id="MobiDB-lite"/>
    </source>
</evidence>
<dbReference type="InterPro" id="IPR011006">
    <property type="entry name" value="CheY-like_superfamily"/>
</dbReference>
<dbReference type="GO" id="GO:0006935">
    <property type="term" value="P:chemotaxis"/>
    <property type="evidence" value="ECO:0007669"/>
    <property type="project" value="UniProtKB-UniRule"/>
</dbReference>
<comment type="similarity">
    <text evidence="3">Belongs to the CheB family.</text>
</comment>
<dbReference type="PROSITE" id="PS50122">
    <property type="entry name" value="CHEB"/>
    <property type="match status" value="1"/>
</dbReference>
<dbReference type="HAMAP" id="MF_00099">
    <property type="entry name" value="CheB_chemtxs"/>
    <property type="match status" value="1"/>
</dbReference>
<dbReference type="STRING" id="1206085.SAMN05443575_1903"/>
<keyword evidence="10" id="KW-1185">Reference proteome</keyword>
<dbReference type="EC" id="3.1.1.61" evidence="3"/>
<dbReference type="PIRSF" id="PIRSF000876">
    <property type="entry name" value="RR_chemtxs_CheB"/>
    <property type="match status" value="1"/>
</dbReference>
<evidence type="ECO:0000256" key="2">
    <source>
        <dbReference type="ARBA" id="ARBA00048267"/>
    </source>
</evidence>
<comment type="catalytic activity">
    <reaction evidence="2 3">
        <text>[protein]-L-glutamate 5-O-methyl ester + H2O = L-glutamyl-[protein] + methanol + H(+)</text>
        <dbReference type="Rhea" id="RHEA:23236"/>
        <dbReference type="Rhea" id="RHEA-COMP:10208"/>
        <dbReference type="Rhea" id="RHEA-COMP:10311"/>
        <dbReference type="ChEBI" id="CHEBI:15377"/>
        <dbReference type="ChEBI" id="CHEBI:15378"/>
        <dbReference type="ChEBI" id="CHEBI:17790"/>
        <dbReference type="ChEBI" id="CHEBI:29973"/>
        <dbReference type="ChEBI" id="CHEBI:82795"/>
        <dbReference type="EC" id="3.1.1.61"/>
    </reaction>
</comment>
<dbReference type="RefSeq" id="WP_200800115.1">
    <property type="nucleotide sequence ID" value="NZ_FQVU01000002.1"/>
</dbReference>
<dbReference type="PANTHER" id="PTHR42872">
    <property type="entry name" value="PROTEIN-GLUTAMATE METHYLESTERASE/PROTEIN-GLUTAMINE GLUTAMINASE"/>
    <property type="match status" value="1"/>
</dbReference>
<keyword evidence="3 5" id="KW-0597">Phosphoprotein</keyword>
<protein>
    <recommendedName>
        <fullName evidence="3">Protein-glutamate methylesterase/protein-glutamine glutaminase</fullName>
        <ecNumber evidence="3">3.1.1.61</ecNumber>
        <ecNumber evidence="3">3.5.1.44</ecNumber>
    </recommendedName>
</protein>
<feature type="active site" evidence="3 4">
    <location>
        <position position="229"/>
    </location>
</feature>